<proteinExistence type="predicted"/>
<reference evidence="1" key="2">
    <citation type="submission" date="2017-11" db="EMBL/GenBank/DDBJ databases">
        <title>Coralsnake Venomics: Analyses of Venom Gland Transcriptomes and Proteomes of Six Brazilian Taxa.</title>
        <authorList>
            <person name="Aird S.D."/>
            <person name="Jorge da Silva N."/>
            <person name="Qiu L."/>
            <person name="Villar-Briones A."/>
            <person name="Aparecida-Saddi V."/>
            <person name="Campos-Telles M.P."/>
            <person name="Grau M."/>
            <person name="Mikheyev A.S."/>
        </authorList>
    </citation>
    <scope>NUCLEOTIDE SEQUENCE</scope>
    <source>
        <tissue evidence="1">Venom_gland</tissue>
    </source>
</reference>
<sequence length="102" mass="11488">MELIEQACTTFGSPSRLVLPTNIFQKLDKFAALFSKRPTASTFNISKPHHHYHLQCCFCCFLATTQLISMPGIPLQPAMVFNVTMGPFCPYKFLGHFKVGVF</sequence>
<accession>A0A2D4GU20</accession>
<name>A0A2D4GU20_MICCO</name>
<evidence type="ECO:0000313" key="1">
    <source>
        <dbReference type="EMBL" id="LAA63229.1"/>
    </source>
</evidence>
<organism evidence="1">
    <name type="scientific">Micrurus corallinus</name>
    <name type="common">Brazilian coral snake</name>
    <dbReference type="NCBI Taxonomy" id="54390"/>
    <lineage>
        <taxon>Eukaryota</taxon>
        <taxon>Metazoa</taxon>
        <taxon>Chordata</taxon>
        <taxon>Craniata</taxon>
        <taxon>Vertebrata</taxon>
        <taxon>Euteleostomi</taxon>
        <taxon>Lepidosauria</taxon>
        <taxon>Squamata</taxon>
        <taxon>Bifurcata</taxon>
        <taxon>Unidentata</taxon>
        <taxon>Episquamata</taxon>
        <taxon>Toxicofera</taxon>
        <taxon>Serpentes</taxon>
        <taxon>Colubroidea</taxon>
        <taxon>Elapidae</taxon>
        <taxon>Elapinae</taxon>
        <taxon>Micrurus</taxon>
    </lineage>
</organism>
<dbReference type="EMBL" id="IACJ01153137">
    <property type="protein sequence ID" value="LAA63229.1"/>
    <property type="molecule type" value="Transcribed_RNA"/>
</dbReference>
<dbReference type="AlphaFoldDB" id="A0A2D4GU20"/>
<protein>
    <submittedName>
        <fullName evidence="1">Uncharacterized protein</fullName>
    </submittedName>
</protein>
<reference evidence="1" key="1">
    <citation type="submission" date="2017-07" db="EMBL/GenBank/DDBJ databases">
        <authorList>
            <person name="Mikheyev A."/>
            <person name="Grau M."/>
        </authorList>
    </citation>
    <scope>NUCLEOTIDE SEQUENCE</scope>
    <source>
        <tissue evidence="1">Venom_gland</tissue>
    </source>
</reference>